<protein>
    <recommendedName>
        <fullName evidence="3">Histidine kinase domain-containing protein</fullName>
    </recommendedName>
</protein>
<feature type="transmembrane region" description="Helical" evidence="1">
    <location>
        <begin position="144"/>
        <end position="164"/>
    </location>
</feature>
<dbReference type="CDD" id="cd00082">
    <property type="entry name" value="HisKA"/>
    <property type="match status" value="1"/>
</dbReference>
<dbReference type="SUPFAM" id="SSF55874">
    <property type="entry name" value="ATPase domain of HSP90 chaperone/DNA topoisomerase II/histidine kinase"/>
    <property type="match status" value="1"/>
</dbReference>
<feature type="non-terminal residue" evidence="2">
    <location>
        <position position="308"/>
    </location>
</feature>
<evidence type="ECO:0008006" key="3">
    <source>
        <dbReference type="Google" id="ProtNLM"/>
    </source>
</evidence>
<proteinExistence type="predicted"/>
<dbReference type="InterPro" id="IPR036890">
    <property type="entry name" value="HATPase_C_sf"/>
</dbReference>
<dbReference type="EMBL" id="LAZR01064682">
    <property type="protein sequence ID" value="KKK57050.1"/>
    <property type="molecule type" value="Genomic_DNA"/>
</dbReference>
<keyword evidence="1" id="KW-0812">Transmembrane</keyword>
<accession>A0A0F8X7W3</accession>
<comment type="caution">
    <text evidence="2">The sequence shown here is derived from an EMBL/GenBank/DDBJ whole genome shotgun (WGS) entry which is preliminary data.</text>
</comment>
<dbReference type="AlphaFoldDB" id="A0A0F8X7W3"/>
<reference evidence="2" key="1">
    <citation type="journal article" date="2015" name="Nature">
        <title>Complex archaea that bridge the gap between prokaryotes and eukaryotes.</title>
        <authorList>
            <person name="Spang A."/>
            <person name="Saw J.H."/>
            <person name="Jorgensen S.L."/>
            <person name="Zaremba-Niedzwiedzka K."/>
            <person name="Martijn J."/>
            <person name="Lind A.E."/>
            <person name="van Eijk R."/>
            <person name="Schleper C."/>
            <person name="Guy L."/>
            <person name="Ettema T.J."/>
        </authorList>
    </citation>
    <scope>NUCLEOTIDE SEQUENCE</scope>
</reference>
<evidence type="ECO:0000313" key="2">
    <source>
        <dbReference type="EMBL" id="KKK57050.1"/>
    </source>
</evidence>
<organism evidence="2">
    <name type="scientific">marine sediment metagenome</name>
    <dbReference type="NCBI Taxonomy" id="412755"/>
    <lineage>
        <taxon>unclassified sequences</taxon>
        <taxon>metagenomes</taxon>
        <taxon>ecological metagenomes</taxon>
    </lineage>
</organism>
<feature type="transmembrane region" description="Helical" evidence="1">
    <location>
        <begin position="12"/>
        <end position="33"/>
    </location>
</feature>
<keyword evidence="1" id="KW-1133">Transmembrane helix</keyword>
<gene>
    <name evidence="2" type="ORF">LCGC14_3058400</name>
</gene>
<evidence type="ECO:0000256" key="1">
    <source>
        <dbReference type="SAM" id="Phobius"/>
    </source>
</evidence>
<sequence>MDIYYRKQRWKLYLILFASLIGMGSLLYTHSLVKLLAQEEHKKVELWAEATRQLADISITGQDFGFPLHVVQYNTTIPVILVDQDENIIEKRNLDSLKMENPDYVRRQLQKMKDENLPIKVDLGEGLVNYVYYRNSTLLAKLTYYPYFQLGVILLFVLVAYLAFSTSRKAEQNQVWVGLSKETAHQLGTPTSSMIGWVEILKEKHPDKKLISELEKDAGRLEQITERFSKIGSKPILSDEIIGDVLRDSMDYMISRTSENVSISLEADSDNMIVPINKSLFEWVVENLCKNAVDAMDGKGTLKISLLD</sequence>
<name>A0A0F8X7W3_9ZZZZ</name>
<keyword evidence="1" id="KW-0472">Membrane</keyword>
<dbReference type="GO" id="GO:0000155">
    <property type="term" value="F:phosphorelay sensor kinase activity"/>
    <property type="evidence" value="ECO:0007669"/>
    <property type="project" value="InterPro"/>
</dbReference>
<dbReference type="Gene3D" id="3.30.565.10">
    <property type="entry name" value="Histidine kinase-like ATPase, C-terminal domain"/>
    <property type="match status" value="1"/>
</dbReference>
<dbReference type="InterPro" id="IPR003661">
    <property type="entry name" value="HisK_dim/P_dom"/>
</dbReference>